<keyword evidence="9" id="KW-0902">Two-component regulatory system</keyword>
<dbReference type="PRINTS" id="PR00344">
    <property type="entry name" value="BCTRLSENSOR"/>
</dbReference>
<evidence type="ECO:0000259" key="13">
    <source>
        <dbReference type="PROSITE" id="PS50109"/>
    </source>
</evidence>
<name>A0A0D6PE91_9PROT</name>
<dbReference type="InterPro" id="IPR050428">
    <property type="entry name" value="TCS_sensor_his_kinase"/>
</dbReference>
<dbReference type="InterPro" id="IPR036890">
    <property type="entry name" value="HATPase_C_sf"/>
</dbReference>
<evidence type="ECO:0000313" key="16">
    <source>
        <dbReference type="Proteomes" id="UP000032668"/>
    </source>
</evidence>
<feature type="domain" description="HAMP" evidence="14">
    <location>
        <begin position="185"/>
        <end position="238"/>
    </location>
</feature>
<dbReference type="SUPFAM" id="SSF55874">
    <property type="entry name" value="ATPase domain of HSP90 chaperone/DNA topoisomerase II/histidine kinase"/>
    <property type="match status" value="1"/>
</dbReference>
<keyword evidence="6 12" id="KW-0812">Transmembrane</keyword>
<evidence type="ECO:0000256" key="9">
    <source>
        <dbReference type="ARBA" id="ARBA00023012"/>
    </source>
</evidence>
<dbReference type="PANTHER" id="PTHR45436">
    <property type="entry name" value="SENSOR HISTIDINE KINASE YKOH"/>
    <property type="match status" value="1"/>
</dbReference>
<dbReference type="InterPro" id="IPR003661">
    <property type="entry name" value="HisK_dim/P_dom"/>
</dbReference>
<comment type="caution">
    <text evidence="15">The sequence shown here is derived from an EMBL/GenBank/DDBJ whole genome shotgun (WGS) entry which is preliminary data.</text>
</comment>
<keyword evidence="4" id="KW-0597">Phosphoprotein</keyword>
<evidence type="ECO:0000256" key="2">
    <source>
        <dbReference type="ARBA" id="ARBA00004370"/>
    </source>
</evidence>
<dbReference type="CDD" id="cd00075">
    <property type="entry name" value="HATPase"/>
    <property type="match status" value="1"/>
</dbReference>
<dbReference type="EMBL" id="BANC01000025">
    <property type="protein sequence ID" value="GAN79646.1"/>
    <property type="molecule type" value="Genomic_DNA"/>
</dbReference>
<dbReference type="SUPFAM" id="SSF158472">
    <property type="entry name" value="HAMP domain-like"/>
    <property type="match status" value="1"/>
</dbReference>
<dbReference type="PROSITE" id="PS50885">
    <property type="entry name" value="HAMP"/>
    <property type="match status" value="1"/>
</dbReference>
<dbReference type="Pfam" id="PF00512">
    <property type="entry name" value="HisKA"/>
    <property type="match status" value="1"/>
</dbReference>
<keyword evidence="7 15" id="KW-0418">Kinase</keyword>
<keyword evidence="5" id="KW-0808">Transferase</keyword>
<feature type="coiled-coil region" evidence="11">
    <location>
        <begin position="216"/>
        <end position="250"/>
    </location>
</feature>
<dbReference type="AlphaFoldDB" id="A0A0D6PE91"/>
<feature type="transmembrane region" description="Helical" evidence="12">
    <location>
        <begin position="160"/>
        <end position="184"/>
    </location>
</feature>
<evidence type="ECO:0000313" key="15">
    <source>
        <dbReference type="EMBL" id="GAN79646.1"/>
    </source>
</evidence>
<evidence type="ECO:0000259" key="14">
    <source>
        <dbReference type="PROSITE" id="PS50885"/>
    </source>
</evidence>
<dbReference type="CDD" id="cd00082">
    <property type="entry name" value="HisKA"/>
    <property type="match status" value="1"/>
</dbReference>
<evidence type="ECO:0000256" key="8">
    <source>
        <dbReference type="ARBA" id="ARBA00022989"/>
    </source>
</evidence>
<comment type="catalytic activity">
    <reaction evidence="1">
        <text>ATP + protein L-histidine = ADP + protein N-phospho-L-histidine.</text>
        <dbReference type="EC" id="2.7.13.3"/>
    </reaction>
</comment>
<evidence type="ECO:0000256" key="1">
    <source>
        <dbReference type="ARBA" id="ARBA00000085"/>
    </source>
</evidence>
<dbReference type="Pfam" id="PF00672">
    <property type="entry name" value="HAMP"/>
    <property type="match status" value="1"/>
</dbReference>
<evidence type="ECO:0000256" key="6">
    <source>
        <dbReference type="ARBA" id="ARBA00022692"/>
    </source>
</evidence>
<accession>A0A0D6PE91</accession>
<dbReference type="OrthoDB" id="9815202at2"/>
<dbReference type="PANTHER" id="PTHR45436:SF8">
    <property type="entry name" value="HISTIDINE KINASE"/>
    <property type="match status" value="1"/>
</dbReference>
<dbReference type="CDD" id="cd06225">
    <property type="entry name" value="HAMP"/>
    <property type="match status" value="1"/>
</dbReference>
<dbReference type="RefSeq" id="WP_048878086.1">
    <property type="nucleotide sequence ID" value="NZ_BANC01000025.1"/>
</dbReference>
<dbReference type="SMART" id="SM00387">
    <property type="entry name" value="HATPase_c"/>
    <property type="match status" value="1"/>
</dbReference>
<evidence type="ECO:0000256" key="11">
    <source>
        <dbReference type="SAM" id="Coils"/>
    </source>
</evidence>
<dbReference type="InterPro" id="IPR005467">
    <property type="entry name" value="His_kinase_dom"/>
</dbReference>
<dbReference type="GO" id="GO:0005886">
    <property type="term" value="C:plasma membrane"/>
    <property type="evidence" value="ECO:0007669"/>
    <property type="project" value="TreeGrafter"/>
</dbReference>
<proteinExistence type="predicted"/>
<gene>
    <name evidence="15" type="ORF">Aam_025_034</name>
</gene>
<feature type="domain" description="Histidine kinase" evidence="13">
    <location>
        <begin position="246"/>
        <end position="457"/>
    </location>
</feature>
<keyword evidence="10 12" id="KW-0472">Membrane</keyword>
<feature type="transmembrane region" description="Helical" evidence="12">
    <location>
        <begin position="18"/>
        <end position="37"/>
    </location>
</feature>
<dbReference type="InterPro" id="IPR004358">
    <property type="entry name" value="Sig_transdc_His_kin-like_C"/>
</dbReference>
<protein>
    <recommendedName>
        <fullName evidence="3">histidine kinase</fullName>
        <ecNumber evidence="3">2.7.13.3</ecNumber>
    </recommendedName>
</protein>
<dbReference type="GO" id="GO:0000155">
    <property type="term" value="F:phosphorelay sensor kinase activity"/>
    <property type="evidence" value="ECO:0007669"/>
    <property type="project" value="InterPro"/>
</dbReference>
<evidence type="ECO:0000256" key="5">
    <source>
        <dbReference type="ARBA" id="ARBA00022679"/>
    </source>
</evidence>
<dbReference type="EC" id="2.7.13.3" evidence="3"/>
<dbReference type="Gene3D" id="3.30.565.10">
    <property type="entry name" value="Histidine kinase-like ATPase, C-terminal domain"/>
    <property type="match status" value="1"/>
</dbReference>
<dbReference type="Gene3D" id="1.10.287.130">
    <property type="match status" value="1"/>
</dbReference>
<dbReference type="Pfam" id="PF02518">
    <property type="entry name" value="HATPase_c"/>
    <property type="match status" value="1"/>
</dbReference>
<sequence>MWFEGAARSLWRISGFRLTLLGVLVSLAGALLVFGIVHHAVEVGWRDQIDERVTAAQTDILGDIHRNHKGIAWNVQATLAEGSGLFYAALAPNGRWQAGNFHLSSAVASRWSGPKTLNRQPGLPLPPHVLAIRGTALRFSNGERLFIAADASALLTLKSLIAQSFLAVFGTILALGLLISLLAARGTLRRVDQFATTLHDIMEGDLSRRIPLRSSHDEFDRLAAEMNQMLQRLQELMENLRQVTNDISHDLRSPLARLREHLELSRARFTDPALAAVCDEAVAQLDQALGIFAAMLRLAEVESGARRAHFTLVDLSALLTLLAESYEPVLAEHGITFQANIAPALNVHGDRELLAQLFVNLLDNITLHAKGAANAALHAGMKSGWVELCIEDDGCGLPNGAQGRILQRFVRLDTARQRPGHGLGLPLAQAIVALHGGRLSLAEGKAGLTVRLTLPAA</sequence>
<evidence type="ECO:0000256" key="12">
    <source>
        <dbReference type="SAM" id="Phobius"/>
    </source>
</evidence>
<comment type="subcellular location">
    <subcellularLocation>
        <location evidence="2">Membrane</location>
    </subcellularLocation>
</comment>
<keyword evidence="8 12" id="KW-1133">Transmembrane helix</keyword>
<evidence type="ECO:0000256" key="4">
    <source>
        <dbReference type="ARBA" id="ARBA00022553"/>
    </source>
</evidence>
<dbReference type="InterPro" id="IPR003594">
    <property type="entry name" value="HATPase_dom"/>
</dbReference>
<evidence type="ECO:0000256" key="10">
    <source>
        <dbReference type="ARBA" id="ARBA00023136"/>
    </source>
</evidence>
<dbReference type="STRING" id="1120923.SAMN02746095_01978"/>
<dbReference type="Proteomes" id="UP000032668">
    <property type="component" value="Unassembled WGS sequence"/>
</dbReference>
<evidence type="ECO:0000256" key="3">
    <source>
        <dbReference type="ARBA" id="ARBA00012438"/>
    </source>
</evidence>
<dbReference type="SMART" id="SM00388">
    <property type="entry name" value="HisKA"/>
    <property type="match status" value="1"/>
</dbReference>
<organism evidence="15 16">
    <name type="scientific">Acidocella aminolytica 101 = DSM 11237</name>
    <dbReference type="NCBI Taxonomy" id="1120923"/>
    <lineage>
        <taxon>Bacteria</taxon>
        <taxon>Pseudomonadati</taxon>
        <taxon>Pseudomonadota</taxon>
        <taxon>Alphaproteobacteria</taxon>
        <taxon>Acetobacterales</taxon>
        <taxon>Acidocellaceae</taxon>
        <taxon>Acidocella</taxon>
    </lineage>
</organism>
<dbReference type="InterPro" id="IPR036097">
    <property type="entry name" value="HisK_dim/P_sf"/>
</dbReference>
<keyword evidence="11" id="KW-0175">Coiled coil</keyword>
<reference evidence="15 16" key="1">
    <citation type="submission" date="2012-11" db="EMBL/GenBank/DDBJ databases">
        <title>Whole genome sequence of Acidocella aminolytica 101 = DSM 11237.</title>
        <authorList>
            <person name="Azuma Y."/>
            <person name="Higashiura N."/>
            <person name="Hirakawa H."/>
            <person name="Matsushita K."/>
        </authorList>
    </citation>
    <scope>NUCLEOTIDE SEQUENCE [LARGE SCALE GENOMIC DNA]</scope>
    <source>
        <strain evidence="16">101 / DSM 11237</strain>
    </source>
</reference>
<dbReference type="InterPro" id="IPR003660">
    <property type="entry name" value="HAMP_dom"/>
</dbReference>
<dbReference type="PROSITE" id="PS50109">
    <property type="entry name" value="HIS_KIN"/>
    <property type="match status" value="1"/>
</dbReference>
<dbReference type="SUPFAM" id="SSF47384">
    <property type="entry name" value="Homodimeric domain of signal transducing histidine kinase"/>
    <property type="match status" value="1"/>
</dbReference>
<dbReference type="SMART" id="SM00304">
    <property type="entry name" value="HAMP"/>
    <property type="match status" value="1"/>
</dbReference>
<keyword evidence="16" id="KW-1185">Reference proteome</keyword>
<evidence type="ECO:0000256" key="7">
    <source>
        <dbReference type="ARBA" id="ARBA00022777"/>
    </source>
</evidence>